<dbReference type="EMBL" id="CATOUU010000958">
    <property type="protein sequence ID" value="CAI9962598.1"/>
    <property type="molecule type" value="Genomic_DNA"/>
</dbReference>
<dbReference type="PANTHER" id="PTHR45696:SF10">
    <property type="entry name" value="LARGE RIBOSOMAL SUBUNIT PROTEIN P1"/>
    <property type="match status" value="1"/>
</dbReference>
<dbReference type="Gene3D" id="1.10.10.1410">
    <property type="match status" value="1"/>
</dbReference>
<name>A0AA86QZ55_9EUKA</name>
<evidence type="ECO:0000313" key="4">
    <source>
        <dbReference type="EMBL" id="CAI9937719.1"/>
    </source>
</evidence>
<accession>A0AA86QZ55</accession>
<dbReference type="EMBL" id="CATOUU010000895">
    <property type="protein sequence ID" value="CAI9957850.1"/>
    <property type="molecule type" value="Genomic_DNA"/>
</dbReference>
<dbReference type="PANTHER" id="PTHR45696">
    <property type="entry name" value="60S ACIDIC RIBOSOMAL PROTEIN P1"/>
    <property type="match status" value="1"/>
</dbReference>
<proteinExistence type="inferred from homology"/>
<keyword evidence="3" id="KW-0687">Ribonucleoprotein</keyword>
<evidence type="ECO:0000313" key="9">
    <source>
        <dbReference type="EMBL" id="CAL6069245.1"/>
    </source>
</evidence>
<evidence type="ECO:0000313" key="12">
    <source>
        <dbReference type="Proteomes" id="UP001642409"/>
    </source>
</evidence>
<evidence type="ECO:0000313" key="11">
    <source>
        <dbReference type="EMBL" id="CAL6110622.1"/>
    </source>
</evidence>
<dbReference type="EMBL" id="CAXDID020000277">
    <property type="protein sequence ID" value="CAL6069245.1"/>
    <property type="molecule type" value="Genomic_DNA"/>
</dbReference>
<evidence type="ECO:0000256" key="1">
    <source>
        <dbReference type="ARBA" id="ARBA00005436"/>
    </source>
</evidence>
<keyword evidence="2 7" id="KW-0689">Ribosomal protein</keyword>
<dbReference type="GO" id="GO:0003735">
    <property type="term" value="F:structural constituent of ribosome"/>
    <property type="evidence" value="ECO:0007669"/>
    <property type="project" value="TreeGrafter"/>
</dbReference>
<evidence type="ECO:0000256" key="3">
    <source>
        <dbReference type="ARBA" id="ARBA00023274"/>
    </source>
</evidence>
<dbReference type="AlphaFoldDB" id="A0AA86QZ55"/>
<evidence type="ECO:0000256" key="2">
    <source>
        <dbReference type="ARBA" id="ARBA00022980"/>
    </source>
</evidence>
<dbReference type="GO" id="GO:0043021">
    <property type="term" value="F:ribonucleoprotein complex binding"/>
    <property type="evidence" value="ECO:0007669"/>
    <property type="project" value="TreeGrafter"/>
</dbReference>
<protein>
    <submittedName>
        <fullName evidence="7">Ribosomal protein P1B</fullName>
    </submittedName>
    <submittedName>
        <fullName evidence="8">Ribosomal_protein P1B</fullName>
    </submittedName>
</protein>
<dbReference type="Pfam" id="PF00428">
    <property type="entry name" value="Ribosomal_60s"/>
    <property type="match status" value="1"/>
</dbReference>
<dbReference type="EMBL" id="CAXDID020000544">
    <property type="protein sequence ID" value="CAL6101467.1"/>
    <property type="molecule type" value="Genomic_DNA"/>
</dbReference>
<dbReference type="EMBL" id="CATOUU010000822">
    <property type="protein sequence ID" value="CAI9951199.1"/>
    <property type="molecule type" value="Genomic_DNA"/>
</dbReference>
<dbReference type="Proteomes" id="UP001642409">
    <property type="component" value="Unassembled WGS sequence"/>
</dbReference>
<dbReference type="EMBL" id="CAXDID020000115">
    <property type="protein sequence ID" value="CAL6030436.1"/>
    <property type="molecule type" value="Genomic_DNA"/>
</dbReference>
<evidence type="ECO:0000313" key="10">
    <source>
        <dbReference type="EMBL" id="CAL6101467.1"/>
    </source>
</evidence>
<sequence length="109" mass="11378">MAQVNCDQACALAAFVLADAKQEMTAENITKVIQDAGIKVNAQWVKVFAEFLKVKNPLELLAQIGSGSSASAVVAAPATEAPAKEKTEEEQIVAGFAFGDSSSSEEESS</sequence>
<comment type="similarity">
    <text evidence="1">Belongs to the eukaryotic ribosomal protein P1/P2 family.</text>
</comment>
<dbReference type="FunFam" id="1.10.10.1410:FF:000002">
    <property type="entry name" value="60S acidic ribosomal protein P2"/>
    <property type="match status" value="1"/>
</dbReference>
<evidence type="ECO:0000313" key="7">
    <source>
        <dbReference type="EMBL" id="CAI9962598.1"/>
    </source>
</evidence>
<dbReference type="InterPro" id="IPR038716">
    <property type="entry name" value="P1/P2_N_sf"/>
</dbReference>
<evidence type="ECO:0000313" key="8">
    <source>
        <dbReference type="EMBL" id="CAL6030436.1"/>
    </source>
</evidence>
<keyword evidence="12" id="KW-1185">Reference proteome</keyword>
<comment type="caution">
    <text evidence="7">The sequence shown here is derived from an EMBL/GenBank/DDBJ whole genome shotgun (WGS) entry which is preliminary data.</text>
</comment>
<evidence type="ECO:0000313" key="5">
    <source>
        <dbReference type="EMBL" id="CAI9951199.1"/>
    </source>
</evidence>
<reference evidence="8 12" key="2">
    <citation type="submission" date="2024-07" db="EMBL/GenBank/DDBJ databases">
        <authorList>
            <person name="Akdeniz Z."/>
        </authorList>
    </citation>
    <scope>NUCLEOTIDE SEQUENCE [LARGE SCALE GENOMIC DNA]</scope>
</reference>
<dbReference type="GO" id="GO:0022625">
    <property type="term" value="C:cytosolic large ribosomal subunit"/>
    <property type="evidence" value="ECO:0007669"/>
    <property type="project" value="TreeGrafter"/>
</dbReference>
<dbReference type="GO" id="GO:0030295">
    <property type="term" value="F:protein kinase activator activity"/>
    <property type="evidence" value="ECO:0007669"/>
    <property type="project" value="TreeGrafter"/>
</dbReference>
<organism evidence="7">
    <name type="scientific">Hexamita inflata</name>
    <dbReference type="NCBI Taxonomy" id="28002"/>
    <lineage>
        <taxon>Eukaryota</taxon>
        <taxon>Metamonada</taxon>
        <taxon>Diplomonadida</taxon>
        <taxon>Hexamitidae</taxon>
        <taxon>Hexamitinae</taxon>
        <taxon>Hexamita</taxon>
    </lineage>
</organism>
<dbReference type="EMBL" id="CATOUU010000649">
    <property type="protein sequence ID" value="CAI9937719.1"/>
    <property type="molecule type" value="Genomic_DNA"/>
</dbReference>
<reference evidence="7" key="1">
    <citation type="submission" date="2023-06" db="EMBL/GenBank/DDBJ databases">
        <authorList>
            <person name="Kurt Z."/>
        </authorList>
    </citation>
    <scope>NUCLEOTIDE SEQUENCE</scope>
</reference>
<dbReference type="EMBL" id="CAXDID020000692">
    <property type="protein sequence ID" value="CAL6110622.1"/>
    <property type="molecule type" value="Genomic_DNA"/>
</dbReference>
<evidence type="ECO:0000313" key="6">
    <source>
        <dbReference type="EMBL" id="CAI9957850.1"/>
    </source>
</evidence>
<dbReference type="GO" id="GO:0002181">
    <property type="term" value="P:cytoplasmic translation"/>
    <property type="evidence" value="ECO:0007669"/>
    <property type="project" value="TreeGrafter"/>
</dbReference>
<gene>
    <name evidence="4" type="ORF">HINF_LOCUS25364</name>
    <name evidence="8" type="ORF">HINF_LOCUS33313</name>
    <name evidence="5" type="ORF">HINF_LOCUS38844</name>
    <name evidence="6" type="ORF">HINF_LOCUS45495</name>
    <name evidence="7" type="ORF">HINF_LOCUS50243</name>
    <name evidence="9" type="ORF">HINF_LOCUS53884</name>
    <name evidence="10" type="ORF">HINF_LOCUS71205</name>
    <name evidence="11" type="ORF">HINF_LOCUS76007</name>
</gene>